<dbReference type="Gene3D" id="3.80.10.10">
    <property type="entry name" value="Ribonuclease Inhibitor"/>
    <property type="match status" value="3"/>
</dbReference>
<dbReference type="InterPro" id="IPR042197">
    <property type="entry name" value="Apaf_helical"/>
</dbReference>
<proteinExistence type="predicted"/>
<accession>A0A6P6G774</accession>
<dbReference type="SUPFAM" id="SSF52047">
    <property type="entry name" value="RNI-like"/>
    <property type="match status" value="1"/>
</dbReference>
<evidence type="ECO:0000259" key="10">
    <source>
        <dbReference type="Pfam" id="PF23598"/>
    </source>
</evidence>
<dbReference type="Pfam" id="PF18052">
    <property type="entry name" value="Rx_N"/>
    <property type="match status" value="1"/>
</dbReference>
<evidence type="ECO:0000313" key="11">
    <source>
        <dbReference type="RefSeq" id="XP_015883329.1"/>
    </source>
</evidence>
<evidence type="ECO:0000259" key="7">
    <source>
        <dbReference type="Pfam" id="PF18052"/>
    </source>
</evidence>
<dbReference type="GO" id="GO:0043531">
    <property type="term" value="F:ADP binding"/>
    <property type="evidence" value="ECO:0007669"/>
    <property type="project" value="InterPro"/>
</dbReference>
<dbReference type="InterPro" id="IPR038005">
    <property type="entry name" value="RX-like_CC"/>
</dbReference>
<feature type="domain" description="Disease resistance N-terminal" evidence="7">
    <location>
        <begin position="12"/>
        <end position="97"/>
    </location>
</feature>
<dbReference type="SUPFAM" id="SSF52540">
    <property type="entry name" value="P-loop containing nucleoside triphosphate hydrolases"/>
    <property type="match status" value="1"/>
</dbReference>
<keyword evidence="1" id="KW-0677">Repeat</keyword>
<evidence type="ECO:0000256" key="5">
    <source>
        <dbReference type="SAM" id="MobiDB-lite"/>
    </source>
</evidence>
<dbReference type="GO" id="GO:0006952">
    <property type="term" value="P:defense response"/>
    <property type="evidence" value="ECO:0007669"/>
    <property type="project" value="UniProtKB-KW"/>
</dbReference>
<dbReference type="RefSeq" id="XP_015883329.1">
    <property type="nucleotide sequence ID" value="XM_016027843.2"/>
</dbReference>
<dbReference type="PANTHER" id="PTHR36766">
    <property type="entry name" value="PLANT BROAD-SPECTRUM MILDEW RESISTANCE PROTEIN RPW8"/>
    <property type="match status" value="1"/>
</dbReference>
<feature type="domain" description="Disease resistance protein winged helix" evidence="9">
    <location>
        <begin position="433"/>
        <end position="506"/>
    </location>
</feature>
<keyword evidence="3" id="KW-0611">Plant defense</keyword>
<dbReference type="InterPro" id="IPR027417">
    <property type="entry name" value="P-loop_NTPase"/>
</dbReference>
<dbReference type="Gene3D" id="1.20.5.4130">
    <property type="match status" value="1"/>
</dbReference>
<dbReference type="GO" id="GO:0005524">
    <property type="term" value="F:ATP binding"/>
    <property type="evidence" value="ECO:0007669"/>
    <property type="project" value="UniProtKB-KW"/>
</dbReference>
<feature type="domain" description="Disease resistance protein At4g27190-like leucine-rich repeats" evidence="8">
    <location>
        <begin position="969"/>
        <end position="1085"/>
    </location>
</feature>
<evidence type="ECO:0000259" key="8">
    <source>
        <dbReference type="Pfam" id="PF23247"/>
    </source>
</evidence>
<evidence type="ECO:0000256" key="3">
    <source>
        <dbReference type="ARBA" id="ARBA00022821"/>
    </source>
</evidence>
<dbReference type="CDD" id="cd14798">
    <property type="entry name" value="RX-CC_like"/>
    <property type="match status" value="1"/>
</dbReference>
<evidence type="ECO:0000259" key="6">
    <source>
        <dbReference type="Pfam" id="PF00931"/>
    </source>
</evidence>
<protein>
    <submittedName>
        <fullName evidence="11">disease resistance protein RGA2-like isoform X1</fullName>
    </submittedName>
</protein>
<gene>
    <name evidence="11" type="primary">LOC107419109</name>
</gene>
<dbReference type="InterPro" id="IPR057135">
    <property type="entry name" value="At4g27190-like_LRR"/>
</dbReference>
<dbReference type="FunFam" id="1.10.10.10:FF:000322">
    <property type="entry name" value="Probable disease resistance protein At1g63360"/>
    <property type="match status" value="1"/>
</dbReference>
<dbReference type="FunFam" id="3.40.50.300:FF:001091">
    <property type="entry name" value="Probable disease resistance protein At1g61300"/>
    <property type="match status" value="1"/>
</dbReference>
<sequence>MAEAILSSVADKILGQLHNLAVKEISLLCGVEDALEQLKDTISTIKSVLTDAEKKQAKEQQIKTWLRRLEDVVYEADDLVDEFSTEVLRRRVMTGSKTAIEVRIFFSTENQLVFRHKKGKKIRDIRKKLDAIAKDKADFHLVTGLQESKVEIGEWEEHSFEREENVIGRDDDKQEIIRRLFDMKTEKNIVVVPIVGVGGVGKTTLAQLVSSDVKVKDHFELIIWVNVPKVFDVKLIGKQIVESGAKEKGSSGNISMDQLQKVLREKIKGKQYLIVLDDVWDSENENICEKWSRLENLLRDGANGSRIIVTTRSQKVARIINGSQETAYFLKTLSEEKSWSLFKKLVFLQGQEPDDLNLVEIGQEIMKSCGGIPLVIRAIASMLFSMDKNEWFSFKERELLEIPQYENDIISRLKLSYDNLPSHLKHCFAYCSLFPKNHMIHVQHLINLWMAQGFIQLSNKHQHPEDIGYQYFKVLLYKSFFEIVQIDDCSEDITHCKMHDCMHDLAMYVVGAKCIMLNSNDGNDNKIDPKTHHVSFNYDVRPQPALLTEAKRIRTILLPNNNSTFYYLLMRQGIFDTSTNKIDLSSKFLRTLELYGENMEMISNSIGMLKHLRYLNLSYNKKVKALPDCITSLLNLQTLLLISCGNLRTLPRDITKLVNLRHLDIQDCDGLSHMPRGISQMTNLQTLTQFSIKEKLADSGQLNELENLNGLRGHLEIVVGVDGIESKGANLKNKQYLQSLELNIGGRMVDECEDLLPHPNLKELYLKGLYVSDVLLNCAPSLHNLVKFQLREHEGCRYVGALNHLPNLKELNLEFLHSLEYISSDDDIADGTTPFFPSLQRLWLENLPNLKGWWSADGDVENKKMLHFFPRLSDLWISECPNLISMPLFPNLREELYLCETNINPLEETLKMKMNVEGGGGATSESDQPSSSTSYSSSALVSHSTSFIPLSKLKALHIEACSHVHCLAVGFKNLTSLKELTIAYYSQLQTLFSCLHHLTSLQQLNIEGSRELNMSNGIDEIQWKELASLSHLTLNGLEQLVSLPQGLQQVTTLQEIEIYGCENLEAALDCITNLKSLKTLSINYCPKLNSLPEGIDSLTSLQKLEIRECPMLLERCQRYGDYWTIISGIKEVILEQERDIVTSNLLPLACSEPASNQEQNEDSILSKICRHFAEINRKFWLLISTLCLPPEPNAAEVEDN</sequence>
<evidence type="ECO:0000256" key="1">
    <source>
        <dbReference type="ARBA" id="ARBA00022737"/>
    </source>
</evidence>
<dbReference type="SUPFAM" id="SSF52058">
    <property type="entry name" value="L domain-like"/>
    <property type="match status" value="1"/>
</dbReference>
<evidence type="ECO:0000256" key="2">
    <source>
        <dbReference type="ARBA" id="ARBA00022741"/>
    </source>
</evidence>
<feature type="domain" description="Disease resistance R13L4/SHOC-2-like LRR" evidence="10">
    <location>
        <begin position="586"/>
        <end position="844"/>
    </location>
</feature>
<dbReference type="InterPro" id="IPR058922">
    <property type="entry name" value="WHD_DRP"/>
</dbReference>
<dbReference type="InterPro" id="IPR036388">
    <property type="entry name" value="WH-like_DNA-bd_sf"/>
</dbReference>
<dbReference type="Pfam" id="PF23559">
    <property type="entry name" value="WHD_DRP"/>
    <property type="match status" value="1"/>
</dbReference>
<dbReference type="Pfam" id="PF00931">
    <property type="entry name" value="NB-ARC"/>
    <property type="match status" value="1"/>
</dbReference>
<feature type="compositionally biased region" description="Low complexity" evidence="5">
    <location>
        <begin position="923"/>
        <end position="937"/>
    </location>
</feature>
<dbReference type="GO" id="GO:0051707">
    <property type="term" value="P:response to other organism"/>
    <property type="evidence" value="ECO:0007669"/>
    <property type="project" value="UniProtKB-ARBA"/>
</dbReference>
<name>A0A6P6G774_ZIZJJ</name>
<evidence type="ECO:0000259" key="9">
    <source>
        <dbReference type="Pfam" id="PF23559"/>
    </source>
</evidence>
<dbReference type="Gene3D" id="1.10.10.10">
    <property type="entry name" value="Winged helix-like DNA-binding domain superfamily/Winged helix DNA-binding domain"/>
    <property type="match status" value="1"/>
</dbReference>
<dbReference type="InterPro" id="IPR032675">
    <property type="entry name" value="LRR_dom_sf"/>
</dbReference>
<dbReference type="InterPro" id="IPR041118">
    <property type="entry name" value="Rx_N"/>
</dbReference>
<organism evidence="11">
    <name type="scientific">Ziziphus jujuba</name>
    <name type="common">Chinese jujube</name>
    <name type="synonym">Ziziphus sativa</name>
    <dbReference type="NCBI Taxonomy" id="326968"/>
    <lineage>
        <taxon>Eukaryota</taxon>
        <taxon>Viridiplantae</taxon>
        <taxon>Streptophyta</taxon>
        <taxon>Embryophyta</taxon>
        <taxon>Tracheophyta</taxon>
        <taxon>Spermatophyta</taxon>
        <taxon>Magnoliopsida</taxon>
        <taxon>eudicotyledons</taxon>
        <taxon>Gunneridae</taxon>
        <taxon>Pentapetalae</taxon>
        <taxon>rosids</taxon>
        <taxon>fabids</taxon>
        <taxon>Rosales</taxon>
        <taxon>Rhamnaceae</taxon>
        <taxon>Paliureae</taxon>
        <taxon>Ziziphus</taxon>
    </lineage>
</organism>
<dbReference type="Gene3D" id="3.40.50.300">
    <property type="entry name" value="P-loop containing nucleotide triphosphate hydrolases"/>
    <property type="match status" value="1"/>
</dbReference>
<dbReference type="InterPro" id="IPR055414">
    <property type="entry name" value="LRR_R13L4/SHOC2-like"/>
</dbReference>
<dbReference type="AlphaFoldDB" id="A0A6P6G774"/>
<dbReference type="Gene3D" id="1.10.8.430">
    <property type="entry name" value="Helical domain of apoptotic protease-activating factors"/>
    <property type="match status" value="1"/>
</dbReference>
<keyword evidence="2" id="KW-0547">Nucleotide-binding</keyword>
<evidence type="ECO:0000256" key="4">
    <source>
        <dbReference type="ARBA" id="ARBA00022840"/>
    </source>
</evidence>
<feature type="region of interest" description="Disordered" evidence="5">
    <location>
        <begin position="916"/>
        <end position="937"/>
    </location>
</feature>
<feature type="domain" description="NB-ARC" evidence="6">
    <location>
        <begin position="170"/>
        <end position="348"/>
    </location>
</feature>
<reference evidence="11" key="1">
    <citation type="submission" date="2022-04" db="UniProtKB">
        <authorList>
            <consortium name="RefSeq"/>
        </authorList>
    </citation>
    <scope>IDENTIFICATION</scope>
    <source>
        <tissue evidence="11">In vitro plantlets</tissue>
    </source>
</reference>
<dbReference type="PRINTS" id="PR00364">
    <property type="entry name" value="DISEASERSIST"/>
</dbReference>
<dbReference type="PANTHER" id="PTHR36766:SF38">
    <property type="entry name" value="DISEASE RESISTANCE PROTEIN RGA3"/>
    <property type="match status" value="1"/>
</dbReference>
<dbReference type="InterPro" id="IPR002182">
    <property type="entry name" value="NB-ARC"/>
</dbReference>
<dbReference type="Pfam" id="PF23598">
    <property type="entry name" value="LRR_14"/>
    <property type="match status" value="1"/>
</dbReference>
<dbReference type="Pfam" id="PF23247">
    <property type="entry name" value="LRR_RPS2"/>
    <property type="match status" value="1"/>
</dbReference>
<keyword evidence="4" id="KW-0067">ATP-binding</keyword>